<keyword evidence="2" id="KW-1185">Reference proteome</keyword>
<reference evidence="1 2" key="1">
    <citation type="submission" date="2024-03" db="EMBL/GenBank/DDBJ databases">
        <authorList>
            <person name="Brejova B."/>
        </authorList>
    </citation>
    <scope>NUCLEOTIDE SEQUENCE [LARGE SCALE GENOMIC DNA]</scope>
    <source>
        <strain evidence="1 2">CBS 14171</strain>
    </source>
</reference>
<organism evidence="1 2">
    <name type="scientific">Lodderomyces beijingensis</name>
    <dbReference type="NCBI Taxonomy" id="1775926"/>
    <lineage>
        <taxon>Eukaryota</taxon>
        <taxon>Fungi</taxon>
        <taxon>Dikarya</taxon>
        <taxon>Ascomycota</taxon>
        <taxon>Saccharomycotina</taxon>
        <taxon>Pichiomycetes</taxon>
        <taxon>Debaryomycetaceae</taxon>
        <taxon>Candida/Lodderomyces clade</taxon>
        <taxon>Lodderomyces</taxon>
    </lineage>
</organism>
<dbReference type="EMBL" id="OZ022409">
    <property type="protein sequence ID" value="CAK9440156.1"/>
    <property type="molecule type" value="Genomic_DNA"/>
</dbReference>
<name>A0ABP0ZPH3_9ASCO</name>
<evidence type="ECO:0000313" key="2">
    <source>
        <dbReference type="Proteomes" id="UP001497383"/>
    </source>
</evidence>
<protein>
    <submittedName>
        <fullName evidence="1">Uncharacterized protein</fullName>
    </submittedName>
</protein>
<dbReference type="RefSeq" id="XP_066831194.1">
    <property type="nucleotide sequence ID" value="XM_066974457.1"/>
</dbReference>
<proteinExistence type="predicted"/>
<gene>
    <name evidence="1" type="ORF">LODBEIA_P42560</name>
</gene>
<accession>A0ABP0ZPH3</accession>
<dbReference type="Proteomes" id="UP001497383">
    <property type="component" value="Chromosome 5"/>
</dbReference>
<sequence length="90" mass="9948">MKVAWIIHLIKINIVQVVLNSSRNPSISLQYLDSPIFASRCSPAEPVNGSGAFAEQYYNNYWSNNFTDIPDGLEDIVVEVGHADALDVPV</sequence>
<evidence type="ECO:0000313" key="1">
    <source>
        <dbReference type="EMBL" id="CAK9440156.1"/>
    </source>
</evidence>
<dbReference type="GeneID" id="92209452"/>